<feature type="compositionally biased region" description="Low complexity" evidence="1">
    <location>
        <begin position="39"/>
        <end position="51"/>
    </location>
</feature>
<reference evidence="3" key="1">
    <citation type="submission" date="2014-03" db="EMBL/GenBank/DDBJ databases">
        <title>The Genome Sequence of Puccinia striiformis f. sp. tritici PST-78.</title>
        <authorList>
            <consortium name="The Broad Institute Genome Sequencing Platform"/>
            <person name="Cuomo C."/>
            <person name="Hulbert S."/>
            <person name="Chen X."/>
            <person name="Walker B."/>
            <person name="Young S.K."/>
            <person name="Zeng Q."/>
            <person name="Gargeya S."/>
            <person name="Fitzgerald M."/>
            <person name="Haas B."/>
            <person name="Abouelleil A."/>
            <person name="Alvarado L."/>
            <person name="Arachchi H.M."/>
            <person name="Berlin A.M."/>
            <person name="Chapman S.B."/>
            <person name="Goldberg J."/>
            <person name="Griggs A."/>
            <person name="Gujja S."/>
            <person name="Hansen M."/>
            <person name="Howarth C."/>
            <person name="Imamovic A."/>
            <person name="Larimer J."/>
            <person name="McCowan C."/>
            <person name="Montmayeur A."/>
            <person name="Murphy C."/>
            <person name="Neiman D."/>
            <person name="Pearson M."/>
            <person name="Priest M."/>
            <person name="Roberts A."/>
            <person name="Saif S."/>
            <person name="Shea T."/>
            <person name="Sisk P."/>
            <person name="Sykes S."/>
            <person name="Wortman J."/>
            <person name="Nusbaum C."/>
            <person name="Birren B."/>
        </authorList>
    </citation>
    <scope>NUCLEOTIDE SEQUENCE [LARGE SCALE GENOMIC DNA]</scope>
    <source>
        <strain evidence="3">race PST-78</strain>
    </source>
</reference>
<evidence type="ECO:0008006" key="4">
    <source>
        <dbReference type="Google" id="ProtNLM"/>
    </source>
</evidence>
<protein>
    <recommendedName>
        <fullName evidence="4">HAT C-terminal dimerisation domain-containing protein</fullName>
    </recommendedName>
</protein>
<dbReference type="AlphaFoldDB" id="A0A0L0UL94"/>
<evidence type="ECO:0000313" key="3">
    <source>
        <dbReference type="Proteomes" id="UP000054564"/>
    </source>
</evidence>
<feature type="region of interest" description="Disordered" evidence="1">
    <location>
        <begin position="38"/>
        <end position="57"/>
    </location>
</feature>
<name>A0A0L0UL94_9BASI</name>
<gene>
    <name evidence="2" type="ORF">PSTG_18826</name>
</gene>
<keyword evidence="3" id="KW-1185">Reference proteome</keyword>
<dbReference type="OrthoDB" id="3386594at2759"/>
<feature type="non-terminal residue" evidence="2">
    <location>
        <position position="124"/>
    </location>
</feature>
<dbReference type="Proteomes" id="UP000054564">
    <property type="component" value="Unassembled WGS sequence"/>
</dbReference>
<sequence length="124" mass="13605">MVLHPSFKDEYSKLAKWQPEWIVESIRITREMWELHYKPSPQSAPSKPSNPRAKTGVLAGLSGASEARQGTTSTDPLNVWLAGGLTLDDEGQPVNPLKWWIKQGRAGNTHGGLTQMALAVLSCP</sequence>
<comment type="caution">
    <text evidence="2">The sequence shown here is derived from an EMBL/GenBank/DDBJ whole genome shotgun (WGS) entry which is preliminary data.</text>
</comment>
<evidence type="ECO:0000313" key="2">
    <source>
        <dbReference type="EMBL" id="KNE87783.1"/>
    </source>
</evidence>
<accession>A0A0L0UL94</accession>
<evidence type="ECO:0000256" key="1">
    <source>
        <dbReference type="SAM" id="MobiDB-lite"/>
    </source>
</evidence>
<proteinExistence type="predicted"/>
<organism evidence="2 3">
    <name type="scientific">Puccinia striiformis f. sp. tritici PST-78</name>
    <dbReference type="NCBI Taxonomy" id="1165861"/>
    <lineage>
        <taxon>Eukaryota</taxon>
        <taxon>Fungi</taxon>
        <taxon>Dikarya</taxon>
        <taxon>Basidiomycota</taxon>
        <taxon>Pucciniomycotina</taxon>
        <taxon>Pucciniomycetes</taxon>
        <taxon>Pucciniales</taxon>
        <taxon>Pucciniaceae</taxon>
        <taxon>Puccinia</taxon>
    </lineage>
</organism>
<dbReference type="EMBL" id="AJIL01004127">
    <property type="protein sequence ID" value="KNE87783.1"/>
    <property type="molecule type" value="Genomic_DNA"/>
</dbReference>